<reference evidence="6 7" key="1">
    <citation type="submission" date="2016-07" db="EMBL/GenBank/DDBJ databases">
        <title>Draft genome of the white-rot fungus Obba rivulosa 3A-2.</title>
        <authorList>
            <consortium name="DOE Joint Genome Institute"/>
            <person name="Miettinen O."/>
            <person name="Riley R."/>
            <person name="Acob R."/>
            <person name="Barry K."/>
            <person name="Cullen D."/>
            <person name="De Vries R."/>
            <person name="Hainaut M."/>
            <person name="Hatakka A."/>
            <person name="Henrissat B."/>
            <person name="Hilden K."/>
            <person name="Kuo R."/>
            <person name="Labutti K."/>
            <person name="Lipzen A."/>
            <person name="Makela M.R."/>
            <person name="Sandor L."/>
            <person name="Spatafora J.W."/>
            <person name="Grigoriev I.V."/>
            <person name="Hibbett D.S."/>
        </authorList>
    </citation>
    <scope>NUCLEOTIDE SEQUENCE [LARGE SCALE GENOMIC DNA]</scope>
    <source>
        <strain evidence="6 7">3A-2</strain>
    </source>
</reference>
<feature type="signal peptide" evidence="4">
    <location>
        <begin position="1"/>
        <end position="19"/>
    </location>
</feature>
<proteinExistence type="inferred from homology"/>
<keyword evidence="1 6" id="KW-0378">Hydrolase</keyword>
<dbReference type="Gene3D" id="3.40.50.1820">
    <property type="entry name" value="alpha/beta hydrolase"/>
    <property type="match status" value="1"/>
</dbReference>
<comment type="similarity">
    <text evidence="2">Belongs to the AB hydrolase superfamily. Epoxide hydrolase family.</text>
</comment>
<protein>
    <submittedName>
        <fullName evidence="6">Alpha/beta-hydrolase</fullName>
    </submittedName>
</protein>
<feature type="chain" id="PRO_5034430257" evidence="4">
    <location>
        <begin position="20"/>
        <end position="397"/>
    </location>
</feature>
<dbReference type="InterPro" id="IPR000073">
    <property type="entry name" value="AB_hydrolase_1"/>
</dbReference>
<evidence type="ECO:0000313" key="7">
    <source>
        <dbReference type="Proteomes" id="UP000250043"/>
    </source>
</evidence>
<sequence>MRPTILLATFVALALSARAEDAVEEKDEFYPVSFGPRDFPRKVATCPAFNRADGTEIDIQIDYVDINPDAERTILMVHGWPSLWHSWKYQIEEFKDDYHLLVPSLRGFGHSTHPGDVESSNAMPDFVSDLVCVVEHALAANEGKRSTQGDGKVICMGHDWGTQVCHEMARMRPDIVEAVVASAIPYIPSASKPIPSSQMYMLFPGFRYQSFLARPSLAAKELNADIRRALRGTLRSAYSPPPKEFLNDEESFMGAWGDVEIPPSPFLTPEEEDYWVEQYEIQGFENTLQFYTDKNRHRAWEFANKQGNHTIPQPVLSLLPSEDPVADWVLAAKLLKSEQFLPQLSPVLLKAAHWLQLERPKEFNAAVREWLKTLPPPNQVQQDAIDKSDRGHAMDEL</sequence>
<keyword evidence="4" id="KW-0732">Signal</keyword>
<keyword evidence="7" id="KW-1185">Reference proteome</keyword>
<name>A0A8E2J4P5_9APHY</name>
<dbReference type="InterPro" id="IPR000639">
    <property type="entry name" value="Epox_hydrolase-like"/>
</dbReference>
<evidence type="ECO:0000256" key="2">
    <source>
        <dbReference type="ARBA" id="ARBA00038334"/>
    </source>
</evidence>
<evidence type="ECO:0000256" key="3">
    <source>
        <dbReference type="SAM" id="MobiDB-lite"/>
    </source>
</evidence>
<gene>
    <name evidence="6" type="ORF">OBBRIDRAFT_725133</name>
</gene>
<dbReference type="PANTHER" id="PTHR43329">
    <property type="entry name" value="EPOXIDE HYDROLASE"/>
    <property type="match status" value="1"/>
</dbReference>
<dbReference type="SUPFAM" id="SSF53474">
    <property type="entry name" value="alpha/beta-Hydrolases"/>
    <property type="match status" value="1"/>
</dbReference>
<accession>A0A8E2J4P5</accession>
<dbReference type="Proteomes" id="UP000250043">
    <property type="component" value="Unassembled WGS sequence"/>
</dbReference>
<dbReference type="Pfam" id="PF00561">
    <property type="entry name" value="Abhydrolase_1"/>
    <property type="match status" value="1"/>
</dbReference>
<evidence type="ECO:0000259" key="5">
    <source>
        <dbReference type="Pfam" id="PF00561"/>
    </source>
</evidence>
<organism evidence="6 7">
    <name type="scientific">Obba rivulosa</name>
    <dbReference type="NCBI Taxonomy" id="1052685"/>
    <lineage>
        <taxon>Eukaryota</taxon>
        <taxon>Fungi</taxon>
        <taxon>Dikarya</taxon>
        <taxon>Basidiomycota</taxon>
        <taxon>Agaricomycotina</taxon>
        <taxon>Agaricomycetes</taxon>
        <taxon>Polyporales</taxon>
        <taxon>Gelatoporiaceae</taxon>
        <taxon>Obba</taxon>
    </lineage>
</organism>
<dbReference type="PRINTS" id="PR00412">
    <property type="entry name" value="EPOXHYDRLASE"/>
</dbReference>
<feature type="domain" description="AB hydrolase-1" evidence="5">
    <location>
        <begin position="73"/>
        <end position="360"/>
    </location>
</feature>
<dbReference type="OrthoDB" id="408373at2759"/>
<evidence type="ECO:0000256" key="1">
    <source>
        <dbReference type="ARBA" id="ARBA00022801"/>
    </source>
</evidence>
<evidence type="ECO:0000256" key="4">
    <source>
        <dbReference type="SAM" id="SignalP"/>
    </source>
</evidence>
<dbReference type="GO" id="GO:0016787">
    <property type="term" value="F:hydrolase activity"/>
    <property type="evidence" value="ECO:0007669"/>
    <property type="project" value="UniProtKB-KW"/>
</dbReference>
<feature type="region of interest" description="Disordered" evidence="3">
    <location>
        <begin position="377"/>
        <end position="397"/>
    </location>
</feature>
<dbReference type="AlphaFoldDB" id="A0A8E2J4P5"/>
<dbReference type="EMBL" id="KV722357">
    <property type="protein sequence ID" value="OCH93277.1"/>
    <property type="molecule type" value="Genomic_DNA"/>
</dbReference>
<dbReference type="InterPro" id="IPR029058">
    <property type="entry name" value="AB_hydrolase_fold"/>
</dbReference>
<evidence type="ECO:0000313" key="6">
    <source>
        <dbReference type="EMBL" id="OCH93277.1"/>
    </source>
</evidence>
<feature type="compositionally biased region" description="Basic and acidic residues" evidence="3">
    <location>
        <begin position="384"/>
        <end position="397"/>
    </location>
</feature>